<comment type="similarity">
    <text evidence="1">Belongs to the 'GDSL' lipolytic enzyme family.</text>
</comment>
<dbReference type="EMBL" id="OZ020096">
    <property type="protein sequence ID" value="CAK9255724.1"/>
    <property type="molecule type" value="Genomic_DNA"/>
</dbReference>
<dbReference type="InterPro" id="IPR001087">
    <property type="entry name" value="GDSL"/>
</dbReference>
<dbReference type="PANTHER" id="PTHR45648">
    <property type="entry name" value="GDSL LIPASE/ACYLHYDROLASE FAMILY PROTEIN (AFU_ORTHOLOGUE AFUA_4G14700)"/>
    <property type="match status" value="1"/>
</dbReference>
<keyword evidence="4" id="KW-1185">Reference proteome</keyword>
<dbReference type="Gene3D" id="3.40.50.1110">
    <property type="entry name" value="SGNH hydrolase"/>
    <property type="match status" value="1"/>
</dbReference>
<gene>
    <name evidence="3" type="ORF">CSSPJE1EN1_LOCUS1202</name>
</gene>
<organism evidence="3 4">
    <name type="scientific">Sphagnum jensenii</name>
    <dbReference type="NCBI Taxonomy" id="128206"/>
    <lineage>
        <taxon>Eukaryota</taxon>
        <taxon>Viridiplantae</taxon>
        <taxon>Streptophyta</taxon>
        <taxon>Embryophyta</taxon>
        <taxon>Bryophyta</taxon>
        <taxon>Sphagnophytina</taxon>
        <taxon>Sphagnopsida</taxon>
        <taxon>Sphagnales</taxon>
        <taxon>Sphagnaceae</taxon>
        <taxon>Sphagnum</taxon>
    </lineage>
</organism>
<proteinExistence type="inferred from homology"/>
<dbReference type="PANTHER" id="PTHR45648:SF166">
    <property type="entry name" value="OS02G0617400 PROTEIN"/>
    <property type="match status" value="1"/>
</dbReference>
<dbReference type="InterPro" id="IPR051058">
    <property type="entry name" value="GDSL_Est/Lipase"/>
</dbReference>
<dbReference type="Proteomes" id="UP001497444">
    <property type="component" value="Chromosome 1"/>
</dbReference>
<evidence type="ECO:0000256" key="1">
    <source>
        <dbReference type="ARBA" id="ARBA00008668"/>
    </source>
</evidence>
<dbReference type="Pfam" id="PF00657">
    <property type="entry name" value="Lipase_GDSL"/>
    <property type="match status" value="1"/>
</dbReference>
<evidence type="ECO:0000313" key="4">
    <source>
        <dbReference type="Proteomes" id="UP001497444"/>
    </source>
</evidence>
<evidence type="ECO:0000313" key="3">
    <source>
        <dbReference type="EMBL" id="CAK9255724.1"/>
    </source>
</evidence>
<reference evidence="3 4" key="1">
    <citation type="submission" date="2024-02" db="EMBL/GenBank/DDBJ databases">
        <authorList>
            <consortium name="ELIXIR-Norway"/>
            <consortium name="Elixir Norway"/>
        </authorList>
    </citation>
    <scope>NUCLEOTIDE SEQUENCE [LARGE SCALE GENOMIC DNA]</scope>
</reference>
<sequence>MLNSSLQTAYSLGMQKITVANIGSTGCTPSELSTRSTSGSCVSSIQDLTMRFNAALKPMTEELQAELPGSTIVYIKSFSIVMNIINNAASYITGYCSNRGDYMFWDSFHPTEDVNVLAHKQFMEGSLDVI</sequence>
<accession>A0ABP0VMR6</accession>
<evidence type="ECO:0008006" key="5">
    <source>
        <dbReference type="Google" id="ProtNLM"/>
    </source>
</evidence>
<protein>
    <recommendedName>
        <fullName evidence="5">GDSL esterase/lipase</fullName>
    </recommendedName>
</protein>
<dbReference type="InterPro" id="IPR036514">
    <property type="entry name" value="SGNH_hydro_sf"/>
</dbReference>
<name>A0ABP0VMR6_9BRYO</name>
<keyword evidence="2" id="KW-0378">Hydrolase</keyword>
<evidence type="ECO:0000256" key="2">
    <source>
        <dbReference type="ARBA" id="ARBA00022801"/>
    </source>
</evidence>